<gene>
    <name evidence="4" type="ORF">ADEAN_001055400</name>
</gene>
<evidence type="ECO:0000313" key="5">
    <source>
        <dbReference type="Proteomes" id="UP000515908"/>
    </source>
</evidence>
<dbReference type="AlphaFoldDB" id="A0A7G2CTW9"/>
<dbReference type="VEuPathDB" id="TriTrypDB:ADEAN_001055400"/>
<dbReference type="PANTHER" id="PTHR42938:SF9">
    <property type="entry name" value="FORMATE DEHYDROGENASE 1"/>
    <property type="match status" value="1"/>
</dbReference>
<accession>A0A7G2CTW9</accession>
<organism evidence="4 5">
    <name type="scientific">Angomonas deanei</name>
    <dbReference type="NCBI Taxonomy" id="59799"/>
    <lineage>
        <taxon>Eukaryota</taxon>
        <taxon>Discoba</taxon>
        <taxon>Euglenozoa</taxon>
        <taxon>Kinetoplastea</taxon>
        <taxon>Metakinetoplastina</taxon>
        <taxon>Trypanosomatida</taxon>
        <taxon>Trypanosomatidae</taxon>
        <taxon>Strigomonadinae</taxon>
        <taxon>Angomonas</taxon>
    </lineage>
</organism>
<dbReference type="SUPFAM" id="SSF55021">
    <property type="entry name" value="ACT-like"/>
    <property type="match status" value="1"/>
</dbReference>
<dbReference type="InterPro" id="IPR045865">
    <property type="entry name" value="ACT-like_dom_sf"/>
</dbReference>
<dbReference type="Gene3D" id="3.30.70.260">
    <property type="match status" value="1"/>
</dbReference>
<dbReference type="PANTHER" id="PTHR42938">
    <property type="entry name" value="FORMATE DEHYDROGENASE 1"/>
    <property type="match status" value="1"/>
</dbReference>
<feature type="domain" description="D-isomer specific 2-hydroxyacid dehydrogenase NAD-binding" evidence="3">
    <location>
        <begin position="1"/>
        <end position="120"/>
    </location>
</feature>
<evidence type="ECO:0000259" key="3">
    <source>
        <dbReference type="Pfam" id="PF02826"/>
    </source>
</evidence>
<dbReference type="Gene3D" id="3.40.50.720">
    <property type="entry name" value="NAD(P)-binding Rossmann-like Domain"/>
    <property type="match status" value="2"/>
</dbReference>
<proteinExistence type="predicted"/>
<name>A0A7G2CTW9_9TRYP</name>
<sequence>MNVLFYDVVPTMAIGNATKFDDMYDLIALSDFITLHVPETPTTKGMFGVNELKHMKNGSYLLNLSRGTVVDIEALAEEIKSGHVAGAAIDVYPEEPSAAGEKHTTPLQGLPNVILTPHVGGSTEEAQKAIGKEVGLAMVSFINRGTTAGAVNFPQLTPPPVSVQTHRITNVHLNIPGSLKDINKIAVDLDCNIALQFLSTERAVGYLIMDVDQDVAIELRDRIAKLECSIRTLIIK</sequence>
<keyword evidence="5" id="KW-1185">Reference proteome</keyword>
<dbReference type="PROSITE" id="PS00671">
    <property type="entry name" value="D_2_HYDROXYACID_DH_3"/>
    <property type="match status" value="1"/>
</dbReference>
<dbReference type="OrthoDB" id="418179at2759"/>
<dbReference type="GO" id="GO:0051287">
    <property type="term" value="F:NAD binding"/>
    <property type="evidence" value="ECO:0007669"/>
    <property type="project" value="InterPro"/>
</dbReference>
<keyword evidence="1" id="KW-0560">Oxidoreductase</keyword>
<reference evidence="4 5" key="1">
    <citation type="submission" date="2020-08" db="EMBL/GenBank/DDBJ databases">
        <authorList>
            <person name="Newling K."/>
            <person name="Davey J."/>
            <person name="Forrester S."/>
        </authorList>
    </citation>
    <scope>NUCLEOTIDE SEQUENCE [LARGE SCALE GENOMIC DNA]</scope>
    <source>
        <strain evidence="5">Crithidia deanei Carvalho (ATCC PRA-265)</strain>
    </source>
</reference>
<dbReference type="EMBL" id="LR877173">
    <property type="protein sequence ID" value="CAD2222995.1"/>
    <property type="molecule type" value="Genomic_DNA"/>
</dbReference>
<evidence type="ECO:0000256" key="2">
    <source>
        <dbReference type="ARBA" id="ARBA00029440"/>
    </source>
</evidence>
<dbReference type="SUPFAM" id="SSF51735">
    <property type="entry name" value="NAD(P)-binding Rossmann-fold domains"/>
    <property type="match status" value="1"/>
</dbReference>
<dbReference type="GO" id="GO:0016491">
    <property type="term" value="F:oxidoreductase activity"/>
    <property type="evidence" value="ECO:0007669"/>
    <property type="project" value="UniProtKB-KW"/>
</dbReference>
<protein>
    <submittedName>
        <fullName evidence="4">D-isomer specific 2-hydroxyacid dehydrogenase, NAD binding domain containing protein, putative</fullName>
    </submittedName>
</protein>
<dbReference type="Pfam" id="PF02826">
    <property type="entry name" value="2-Hacid_dh_C"/>
    <property type="match status" value="1"/>
</dbReference>
<dbReference type="InterPro" id="IPR006140">
    <property type="entry name" value="D-isomer_DH_NAD-bd"/>
</dbReference>
<evidence type="ECO:0000313" key="4">
    <source>
        <dbReference type="EMBL" id="CAD2222995.1"/>
    </source>
</evidence>
<dbReference type="PROSITE" id="PS00670">
    <property type="entry name" value="D_2_HYDROXYACID_DH_2"/>
    <property type="match status" value="1"/>
</dbReference>
<dbReference type="Proteomes" id="UP000515908">
    <property type="component" value="Chromosome 29"/>
</dbReference>
<dbReference type="InterPro" id="IPR036291">
    <property type="entry name" value="NAD(P)-bd_dom_sf"/>
</dbReference>
<evidence type="ECO:0000256" key="1">
    <source>
        <dbReference type="ARBA" id="ARBA00023002"/>
    </source>
</evidence>
<comment type="pathway">
    <text evidence="2">Amino-acid biosynthesis.</text>
</comment>
<dbReference type="InterPro" id="IPR029753">
    <property type="entry name" value="D-isomer_DH_CS"/>
</dbReference>